<sequence>MEIDFIWTLTEPNGLLFILNSNEESTDTDIISGIGAFVVYAFEQAAKQYSVVRLAFNQGQQCKENSFPL</sequence>
<dbReference type="AlphaFoldDB" id="A0A6N7WEN8"/>
<gene>
    <name evidence="1" type="ORF">FYJ45_06330</name>
</gene>
<dbReference type="RefSeq" id="WP_154463930.1">
    <property type="nucleotide sequence ID" value="NZ_JAXDZL010000008.1"/>
</dbReference>
<comment type="caution">
    <text evidence="1">The sequence shown here is derived from an EMBL/GenBank/DDBJ whole genome shotgun (WGS) entry which is preliminary data.</text>
</comment>
<protein>
    <submittedName>
        <fullName evidence="1">Uncharacterized protein</fullName>
    </submittedName>
</protein>
<proteinExistence type="predicted"/>
<evidence type="ECO:0000313" key="1">
    <source>
        <dbReference type="EMBL" id="MSS87948.1"/>
    </source>
</evidence>
<dbReference type="Proteomes" id="UP000436047">
    <property type="component" value="Unassembled WGS sequence"/>
</dbReference>
<evidence type="ECO:0000313" key="2">
    <source>
        <dbReference type="Proteomes" id="UP000436047"/>
    </source>
</evidence>
<reference evidence="1 2" key="1">
    <citation type="submission" date="2019-08" db="EMBL/GenBank/DDBJ databases">
        <title>In-depth cultivation of the pig gut microbiome towards novel bacterial diversity and tailored functional studies.</title>
        <authorList>
            <person name="Wylensek D."/>
            <person name="Hitch T.C.A."/>
            <person name="Clavel T."/>
        </authorList>
    </citation>
    <scope>NUCLEOTIDE SEQUENCE [LARGE SCALE GENOMIC DNA]</scope>
    <source>
        <strain evidence="1 2">WCA-389-WT-23B</strain>
    </source>
</reference>
<dbReference type="EMBL" id="VUMI01000007">
    <property type="protein sequence ID" value="MSS87948.1"/>
    <property type="molecule type" value="Genomic_DNA"/>
</dbReference>
<name>A0A6N7WEN8_9FIRM</name>
<keyword evidence="2" id="KW-1185">Reference proteome</keyword>
<accession>A0A6N7WEN8</accession>
<dbReference type="GeneID" id="86052685"/>
<organism evidence="1 2">
    <name type="scientific">Eisenbergiella porci</name>
    <dbReference type="NCBI Taxonomy" id="2652274"/>
    <lineage>
        <taxon>Bacteria</taxon>
        <taxon>Bacillati</taxon>
        <taxon>Bacillota</taxon>
        <taxon>Clostridia</taxon>
        <taxon>Lachnospirales</taxon>
        <taxon>Lachnospiraceae</taxon>
        <taxon>Eisenbergiella</taxon>
    </lineage>
</organism>